<gene>
    <name evidence="1" type="ORF">LOY88_005665</name>
</gene>
<dbReference type="EMBL" id="JALBCA010000106">
    <property type="protein sequence ID" value="KAI2382834.1"/>
    <property type="molecule type" value="Genomic_DNA"/>
</dbReference>
<reference evidence="1" key="1">
    <citation type="journal article" date="2022" name="bioRxiv">
        <title>Population genetic analysis of Ophidiomyces ophidiicola, the causative agent of snake fungal disease, indicates recent introductions to the USA.</title>
        <authorList>
            <person name="Ladner J.T."/>
            <person name="Palmer J.M."/>
            <person name="Ettinger C.L."/>
            <person name="Stajich J.E."/>
            <person name="Farrell T.M."/>
            <person name="Glorioso B.M."/>
            <person name="Lawson B."/>
            <person name="Price S.J."/>
            <person name="Stengle A.G."/>
            <person name="Grear D.A."/>
            <person name="Lorch J.M."/>
        </authorList>
    </citation>
    <scope>NUCLEOTIDE SEQUENCE</scope>
    <source>
        <strain evidence="1">NWHC 24266-5</strain>
    </source>
</reference>
<sequence>MFDLPNAKRVCRADLESLRSSRSPSPITIETAKYAANALKNVYASLDILHPESNSAVPAPLNRDDEEEQEFEFRLFRSKTSDEQSSKIDTGGDGVEQVTKRRPALQKLKIRLRSPSPAAAGEGGFVVPFRGWDYYFSNPEAILHTFPSSNKQPVHSVPGCKSKDLQDSTIKRQFLEAAVTSEEVLAAAKSTTWPGCNLPWRVIHLPARSSAAVLPVSGCCDPIVALGSLGKTKKKKPGKKRRIVLRKRVVAKVAAEVADKEKRTRRNREKKIKRRQKEREKKAALQISINGNASSEAVDDEP</sequence>
<protein>
    <submittedName>
        <fullName evidence="1">Uncharacterized protein</fullName>
    </submittedName>
</protein>
<proteinExistence type="predicted"/>
<accession>A0ACB8UQ36</accession>
<evidence type="ECO:0000313" key="1">
    <source>
        <dbReference type="EMBL" id="KAI2382834.1"/>
    </source>
</evidence>
<comment type="caution">
    <text evidence="1">The sequence shown here is derived from an EMBL/GenBank/DDBJ whole genome shotgun (WGS) entry which is preliminary data.</text>
</comment>
<organism evidence="1">
    <name type="scientific">Ophidiomyces ophidiicola</name>
    <dbReference type="NCBI Taxonomy" id="1387563"/>
    <lineage>
        <taxon>Eukaryota</taxon>
        <taxon>Fungi</taxon>
        <taxon>Dikarya</taxon>
        <taxon>Ascomycota</taxon>
        <taxon>Pezizomycotina</taxon>
        <taxon>Eurotiomycetes</taxon>
        <taxon>Eurotiomycetidae</taxon>
        <taxon>Onygenales</taxon>
        <taxon>Onygenaceae</taxon>
        <taxon>Ophidiomyces</taxon>
    </lineage>
</organism>
<name>A0ACB8UQ36_9EURO</name>